<organism evidence="2 3">
    <name type="scientific">Byssothecium circinans</name>
    <dbReference type="NCBI Taxonomy" id="147558"/>
    <lineage>
        <taxon>Eukaryota</taxon>
        <taxon>Fungi</taxon>
        <taxon>Dikarya</taxon>
        <taxon>Ascomycota</taxon>
        <taxon>Pezizomycotina</taxon>
        <taxon>Dothideomycetes</taxon>
        <taxon>Pleosporomycetidae</taxon>
        <taxon>Pleosporales</taxon>
        <taxon>Massarineae</taxon>
        <taxon>Massarinaceae</taxon>
        <taxon>Byssothecium</taxon>
    </lineage>
</organism>
<reference evidence="2" key="1">
    <citation type="journal article" date="2020" name="Stud. Mycol.">
        <title>101 Dothideomycetes genomes: a test case for predicting lifestyles and emergence of pathogens.</title>
        <authorList>
            <person name="Haridas S."/>
            <person name="Albert R."/>
            <person name="Binder M."/>
            <person name="Bloem J."/>
            <person name="Labutti K."/>
            <person name="Salamov A."/>
            <person name="Andreopoulos B."/>
            <person name="Baker S."/>
            <person name="Barry K."/>
            <person name="Bills G."/>
            <person name="Bluhm B."/>
            <person name="Cannon C."/>
            <person name="Castanera R."/>
            <person name="Culley D."/>
            <person name="Daum C."/>
            <person name="Ezra D."/>
            <person name="Gonzalez J."/>
            <person name="Henrissat B."/>
            <person name="Kuo A."/>
            <person name="Liang C."/>
            <person name="Lipzen A."/>
            <person name="Lutzoni F."/>
            <person name="Magnuson J."/>
            <person name="Mondo S."/>
            <person name="Nolan M."/>
            <person name="Ohm R."/>
            <person name="Pangilinan J."/>
            <person name="Park H.-J."/>
            <person name="Ramirez L."/>
            <person name="Alfaro M."/>
            <person name="Sun H."/>
            <person name="Tritt A."/>
            <person name="Yoshinaga Y."/>
            <person name="Zwiers L.-H."/>
            <person name="Turgeon B."/>
            <person name="Goodwin S."/>
            <person name="Spatafora J."/>
            <person name="Crous P."/>
            <person name="Grigoriev I."/>
        </authorList>
    </citation>
    <scope>NUCLEOTIDE SEQUENCE</scope>
    <source>
        <strain evidence="2">CBS 675.92</strain>
    </source>
</reference>
<protein>
    <submittedName>
        <fullName evidence="2">Uncharacterized protein</fullName>
    </submittedName>
</protein>
<evidence type="ECO:0000313" key="2">
    <source>
        <dbReference type="EMBL" id="KAF1954028.1"/>
    </source>
</evidence>
<gene>
    <name evidence="2" type="ORF">CC80DRAFT_595562</name>
</gene>
<dbReference type="OrthoDB" id="10638883at2759"/>
<keyword evidence="3" id="KW-1185">Reference proteome</keyword>
<proteinExistence type="predicted"/>
<dbReference type="Proteomes" id="UP000800035">
    <property type="component" value="Unassembled WGS sequence"/>
</dbReference>
<feature type="region of interest" description="Disordered" evidence="1">
    <location>
        <begin position="175"/>
        <end position="201"/>
    </location>
</feature>
<name>A0A6A5TNN9_9PLEO</name>
<feature type="compositionally biased region" description="Basic and acidic residues" evidence="1">
    <location>
        <begin position="175"/>
        <end position="191"/>
    </location>
</feature>
<dbReference type="AlphaFoldDB" id="A0A6A5TNN9"/>
<dbReference type="EMBL" id="ML977001">
    <property type="protein sequence ID" value="KAF1954028.1"/>
    <property type="molecule type" value="Genomic_DNA"/>
</dbReference>
<sequence>MSSTNPHNLKSKEKGDLGAFIDTLYDNSAPDGLSDIRLNVRELRFNAKYDTLVNSGIVWKILGPCKLKEEDAVGSVGEKLMAPNRGRESAAVNLMSARLTHGSWENIPLSEWLSIVVDLFFHCKNVEVIEIPSSWRFDFRWRDCDFPKVDRGSSQLVGKGSRVRWVSKSKVEAEVTEGKTMGQDRGREERSTAGPEQAVMF</sequence>
<evidence type="ECO:0000256" key="1">
    <source>
        <dbReference type="SAM" id="MobiDB-lite"/>
    </source>
</evidence>
<accession>A0A6A5TNN9</accession>
<evidence type="ECO:0000313" key="3">
    <source>
        <dbReference type="Proteomes" id="UP000800035"/>
    </source>
</evidence>